<proteinExistence type="predicted"/>
<comment type="caution">
    <text evidence="2">The sequence shown here is derived from an EMBL/GenBank/DDBJ whole genome shotgun (WGS) entry which is preliminary data.</text>
</comment>
<protein>
    <submittedName>
        <fullName evidence="2">Iron-sulfur cluster assembly scaffold protein</fullName>
    </submittedName>
</protein>
<name>A0A506U5Z3_9HYPH</name>
<dbReference type="GO" id="GO:0005506">
    <property type="term" value="F:iron ion binding"/>
    <property type="evidence" value="ECO:0007669"/>
    <property type="project" value="InterPro"/>
</dbReference>
<dbReference type="Proteomes" id="UP000318801">
    <property type="component" value="Unassembled WGS sequence"/>
</dbReference>
<dbReference type="GO" id="GO:0016226">
    <property type="term" value="P:iron-sulfur cluster assembly"/>
    <property type="evidence" value="ECO:0007669"/>
    <property type="project" value="InterPro"/>
</dbReference>
<evidence type="ECO:0000313" key="3">
    <source>
        <dbReference type="Proteomes" id="UP000318801"/>
    </source>
</evidence>
<dbReference type="Gene3D" id="3.90.1010.10">
    <property type="match status" value="1"/>
</dbReference>
<dbReference type="AlphaFoldDB" id="A0A506U5Z3"/>
<dbReference type="SUPFAM" id="SSF82649">
    <property type="entry name" value="SufE/NifU"/>
    <property type="match status" value="1"/>
</dbReference>
<sequence length="150" mass="16065">MDDIYSAKILSYAGNLTRSGRLEAADCSADAHSRLCGSRMTVYLKFDGGRISDFSHEVKACALGQAAASIMAKTIIGASPAEIRQAREAMWAMLKDGGDGPDGRFAEMRCLQPVKDYPARHGSVMLTFEATVKALGSLETSDGRSQEKAV</sequence>
<evidence type="ECO:0000313" key="2">
    <source>
        <dbReference type="EMBL" id="TPW28009.1"/>
    </source>
</evidence>
<reference evidence="2 3" key="1">
    <citation type="submission" date="2019-06" db="EMBL/GenBank/DDBJ databases">
        <authorList>
            <person name="Li M."/>
        </authorList>
    </citation>
    <scope>NUCLEOTIDE SEQUENCE [LARGE SCALE GENOMIC DNA]</scope>
    <source>
        <strain evidence="2 3">BGMRC2036</strain>
    </source>
</reference>
<keyword evidence="3" id="KW-1185">Reference proteome</keyword>
<feature type="domain" description="NIF system FeS cluster assembly NifU N-terminal" evidence="1">
    <location>
        <begin position="5"/>
        <end position="83"/>
    </location>
</feature>
<gene>
    <name evidence="2" type="ORF">FJU08_18370</name>
</gene>
<accession>A0A506U5Z3</accession>
<dbReference type="CDD" id="cd06664">
    <property type="entry name" value="IscU_like"/>
    <property type="match status" value="1"/>
</dbReference>
<dbReference type="EMBL" id="VHLG01000014">
    <property type="protein sequence ID" value="TPW28009.1"/>
    <property type="molecule type" value="Genomic_DNA"/>
</dbReference>
<evidence type="ECO:0000259" key="1">
    <source>
        <dbReference type="Pfam" id="PF01592"/>
    </source>
</evidence>
<dbReference type="OrthoDB" id="7857113at2"/>
<organism evidence="2 3">
    <name type="scientific">Martelella alba</name>
    <dbReference type="NCBI Taxonomy" id="2590451"/>
    <lineage>
        <taxon>Bacteria</taxon>
        <taxon>Pseudomonadati</taxon>
        <taxon>Pseudomonadota</taxon>
        <taxon>Alphaproteobacteria</taxon>
        <taxon>Hyphomicrobiales</taxon>
        <taxon>Aurantimonadaceae</taxon>
        <taxon>Martelella</taxon>
    </lineage>
</organism>
<dbReference type="GO" id="GO:0051536">
    <property type="term" value="F:iron-sulfur cluster binding"/>
    <property type="evidence" value="ECO:0007669"/>
    <property type="project" value="InterPro"/>
</dbReference>
<dbReference type="InterPro" id="IPR002871">
    <property type="entry name" value="NIF_FeS_clus_asmbl_NifU_N"/>
</dbReference>
<dbReference type="RefSeq" id="WP_141150506.1">
    <property type="nucleotide sequence ID" value="NZ_VHLG01000014.1"/>
</dbReference>
<dbReference type="Pfam" id="PF01592">
    <property type="entry name" value="NifU_N"/>
    <property type="match status" value="1"/>
</dbReference>